<proteinExistence type="inferred from homology"/>
<keyword evidence="8" id="KW-0614">Plasmid</keyword>
<protein>
    <submittedName>
        <fullName evidence="8">2-keto-3-deoxy-L-rhamnonate aldolase</fullName>
    </submittedName>
</protein>
<dbReference type="InterPro" id="IPR050251">
    <property type="entry name" value="HpcH-HpaI_aldolase"/>
</dbReference>
<comment type="similarity">
    <text evidence="2">Belongs to the HpcH/HpaI aldolase family.</text>
</comment>
<dbReference type="GO" id="GO:0016832">
    <property type="term" value="F:aldehyde-lyase activity"/>
    <property type="evidence" value="ECO:0007669"/>
    <property type="project" value="TreeGrafter"/>
</dbReference>
<dbReference type="Proteomes" id="UP000064921">
    <property type="component" value="Plasmid p.p-1"/>
</dbReference>
<dbReference type="InterPro" id="IPR015813">
    <property type="entry name" value="Pyrv/PenolPyrv_kinase-like_dom"/>
</dbReference>
<evidence type="ECO:0000256" key="3">
    <source>
        <dbReference type="ARBA" id="ARBA00022723"/>
    </source>
</evidence>
<dbReference type="PANTHER" id="PTHR30502:SF0">
    <property type="entry name" value="PHOSPHOENOLPYRUVATE CARBOXYLASE FAMILY PROTEIN"/>
    <property type="match status" value="1"/>
</dbReference>
<dbReference type="SUPFAM" id="SSF51621">
    <property type="entry name" value="Phosphoenolpyruvate/pyruvate domain"/>
    <property type="match status" value="1"/>
</dbReference>
<dbReference type="FunFam" id="3.20.20.60:FF:000004">
    <property type="entry name" value="5-keto-4-deoxy-D-glucarate aldolase"/>
    <property type="match status" value="1"/>
</dbReference>
<dbReference type="Gene3D" id="3.20.20.60">
    <property type="entry name" value="Phosphoenolpyruvate-binding domains"/>
    <property type="match status" value="1"/>
</dbReference>
<gene>
    <name evidence="8" type="ORF">APZ00_24495</name>
</gene>
<evidence type="ECO:0000313" key="8">
    <source>
        <dbReference type="EMBL" id="ALV30407.1"/>
    </source>
</evidence>
<dbReference type="AlphaFoldDB" id="A0A0U3N1J3"/>
<evidence type="ECO:0000259" key="7">
    <source>
        <dbReference type="Pfam" id="PF03328"/>
    </source>
</evidence>
<dbReference type="EMBL" id="CP013069">
    <property type="protein sequence ID" value="ALV30407.1"/>
    <property type="molecule type" value="Genomic_DNA"/>
</dbReference>
<evidence type="ECO:0000256" key="2">
    <source>
        <dbReference type="ARBA" id="ARBA00005568"/>
    </source>
</evidence>
<evidence type="ECO:0000256" key="1">
    <source>
        <dbReference type="ARBA" id="ARBA00001968"/>
    </source>
</evidence>
<dbReference type="PANTHER" id="PTHR30502">
    <property type="entry name" value="2-KETO-3-DEOXY-L-RHAMNONATE ALDOLASE"/>
    <property type="match status" value="1"/>
</dbReference>
<sequence>MPAPVNPFKKALSEGQLQTGLWQAIGSEATVEICAGTGYDWLLLDAEHAPNDVPRLAAQLRAMRGSPSHAVIRPPMGEAWMIKQMLDIGAQTLLIPMVQDADQAAALVQAVRYPPAGIRGVGAALVRASDFNRIEGYLETANDEICLLVQAESVMALKNLEAICAVEGVDGVFIGPSDLAADMGLLGRPGAPQVQAAVSDAIARIVACGKAAGVLSTDLALARTYRQMGATFIAIGHDVGLLATGARQLLERFKEEAEG</sequence>
<evidence type="ECO:0000256" key="5">
    <source>
        <dbReference type="ARBA" id="ARBA00023317"/>
    </source>
</evidence>
<dbReference type="InterPro" id="IPR040442">
    <property type="entry name" value="Pyrv_kinase-like_dom_sf"/>
</dbReference>
<reference evidence="8 9" key="1">
    <citation type="submission" date="2015-10" db="EMBL/GenBank/DDBJ databases">
        <title>The world's first case of liver abscess caused by Pannonibacter phragmitetus.</title>
        <authorList>
            <person name="Ming D."/>
            <person name="Wang M."/>
            <person name="Zhou Y."/>
            <person name="Jiang T."/>
            <person name="Hu S."/>
        </authorList>
    </citation>
    <scope>NUCLEOTIDE SEQUENCE [LARGE SCALE GENOMIC DNA]</scope>
    <source>
        <strain evidence="8 9">31801</strain>
        <plasmid evidence="9">Plasmid p.p-1</plasmid>
    </source>
</reference>
<dbReference type="Pfam" id="PF03328">
    <property type="entry name" value="HpcH_HpaI"/>
    <property type="match status" value="1"/>
</dbReference>
<dbReference type="RefSeq" id="WP_058900962.1">
    <property type="nucleotide sequence ID" value="NZ_CP013069.1"/>
</dbReference>
<dbReference type="GO" id="GO:0046872">
    <property type="term" value="F:metal ion binding"/>
    <property type="evidence" value="ECO:0007669"/>
    <property type="project" value="UniProtKB-KW"/>
</dbReference>
<evidence type="ECO:0000256" key="6">
    <source>
        <dbReference type="ARBA" id="ARBA00045074"/>
    </source>
</evidence>
<comment type="cofactor">
    <cofactor evidence="1">
        <name>a divalent metal cation</name>
        <dbReference type="ChEBI" id="CHEBI:60240"/>
    </cofactor>
</comment>
<comment type="catalytic activity">
    <reaction evidence="6">
        <text>D-glyceraldehyde + pyruvate = 2-dehydro-3-deoxy-L-galactonate</text>
        <dbReference type="Rhea" id="RHEA:80055"/>
        <dbReference type="ChEBI" id="CHEBI:15361"/>
        <dbReference type="ChEBI" id="CHEBI:17378"/>
        <dbReference type="ChEBI" id="CHEBI:75545"/>
    </reaction>
</comment>
<keyword evidence="5" id="KW-0670">Pyruvate</keyword>
<organism evidence="8 9">
    <name type="scientific">Pannonibacter phragmitetus</name>
    <dbReference type="NCBI Taxonomy" id="121719"/>
    <lineage>
        <taxon>Bacteria</taxon>
        <taxon>Pseudomonadati</taxon>
        <taxon>Pseudomonadota</taxon>
        <taxon>Alphaproteobacteria</taxon>
        <taxon>Hyphomicrobiales</taxon>
        <taxon>Stappiaceae</taxon>
        <taxon>Pannonibacter</taxon>
    </lineage>
</organism>
<evidence type="ECO:0000256" key="4">
    <source>
        <dbReference type="ARBA" id="ARBA00023239"/>
    </source>
</evidence>
<dbReference type="InterPro" id="IPR005000">
    <property type="entry name" value="Aldolase/citrate-lyase_domain"/>
</dbReference>
<feature type="domain" description="HpcH/HpaI aldolase/citrate lyase" evidence="7">
    <location>
        <begin position="18"/>
        <end position="242"/>
    </location>
</feature>
<keyword evidence="4" id="KW-0456">Lyase</keyword>
<evidence type="ECO:0000313" key="9">
    <source>
        <dbReference type="Proteomes" id="UP000064921"/>
    </source>
</evidence>
<geneLocation type="plasmid" evidence="8 9">
    <name>p.p-1</name>
</geneLocation>
<name>A0A0U3N1J3_9HYPH</name>
<accession>A0A0U3N1J3</accession>
<keyword evidence="9" id="KW-1185">Reference proteome</keyword>
<keyword evidence="3" id="KW-0479">Metal-binding</keyword>
<dbReference type="KEGG" id="pphr:APZ00_24495"/>
<dbReference type="GO" id="GO:0005737">
    <property type="term" value="C:cytoplasm"/>
    <property type="evidence" value="ECO:0007669"/>
    <property type="project" value="UniProtKB-ARBA"/>
</dbReference>